<evidence type="ECO:0000313" key="2">
    <source>
        <dbReference type="Proteomes" id="UP001062846"/>
    </source>
</evidence>
<dbReference type="EMBL" id="CM046389">
    <property type="protein sequence ID" value="KAI8569776.1"/>
    <property type="molecule type" value="Genomic_DNA"/>
</dbReference>
<name>A0ACC0PX76_RHOML</name>
<evidence type="ECO:0000313" key="1">
    <source>
        <dbReference type="EMBL" id="KAI8569776.1"/>
    </source>
</evidence>
<accession>A0ACC0PX76</accession>
<dbReference type="Proteomes" id="UP001062846">
    <property type="component" value="Chromosome 2"/>
</dbReference>
<organism evidence="1 2">
    <name type="scientific">Rhododendron molle</name>
    <name type="common">Chinese azalea</name>
    <name type="synonym">Azalea mollis</name>
    <dbReference type="NCBI Taxonomy" id="49168"/>
    <lineage>
        <taxon>Eukaryota</taxon>
        <taxon>Viridiplantae</taxon>
        <taxon>Streptophyta</taxon>
        <taxon>Embryophyta</taxon>
        <taxon>Tracheophyta</taxon>
        <taxon>Spermatophyta</taxon>
        <taxon>Magnoliopsida</taxon>
        <taxon>eudicotyledons</taxon>
        <taxon>Gunneridae</taxon>
        <taxon>Pentapetalae</taxon>
        <taxon>asterids</taxon>
        <taxon>Ericales</taxon>
        <taxon>Ericaceae</taxon>
        <taxon>Ericoideae</taxon>
        <taxon>Rhodoreae</taxon>
        <taxon>Rhododendron</taxon>
    </lineage>
</organism>
<keyword evidence="2" id="KW-1185">Reference proteome</keyword>
<reference evidence="1" key="1">
    <citation type="submission" date="2022-02" db="EMBL/GenBank/DDBJ databases">
        <title>Plant Genome Project.</title>
        <authorList>
            <person name="Zhang R.-G."/>
        </authorList>
    </citation>
    <scope>NUCLEOTIDE SEQUENCE</scope>
    <source>
        <strain evidence="1">AT1</strain>
    </source>
</reference>
<proteinExistence type="predicted"/>
<sequence>MPRSSSRHKSHKQSKHGSKECRDHSEPEKEDVKKMKDRNEGSVRVSRDSGSSEKRKLGSSSRDNGGAEEEYVASKRRKEKADDRWTAGGDEEDGGATTTVVIKEVKGEVLRIDGENKSKPLVDSKRVDGENKSKPLVDSKRVEGEKLKPFGDSKSKSSRRQESGSEKKDESVGFLAEKEESKSSTSRVDSKRKSEKDLGPKEVQQNKDSNDKDSKDKERGLERERKSIQDIKPEKEAATVDVEAARKQGEERQGKRGRENKEYPLQDELRNPELEKELERRMKKRGDGSTDKDKYHDGGKESEDGRLSTTGEQRAKDGRYKDEKNKDGSSGDKHREVSERGTRHRDDKYREDAERDGRRRDVKYREDGDKDYRHKDNKYREDGERENRHKDEKYREDSERDNRRKDDKYREDGDRDRRQRDDEFREDGDRDKRQKDDKYREDGDRDIRHRDDKHREDGDRDNRHKGDKYHEVGDRDYRHRGDKYYENGERNDRRRDDRHVEDGHTDSKAKEEKNWQDVGRNSRYRDGMKRGDDEKDKRLRDVDYREEQSSRDRTSGKSDIKHLRDESNAAAELHHRKLNNRDASPIFDDQSFRYKDDKGRRRTGDREDHVEIRPGTNTKEEDYEGEKILSSTRVELVGDRGRSNSRNTALEVSANHSRRMNSPSSSSHAVKDHYRLAKHEESRSRDYISEERIRNNVTSSKDYAEKAPLSWSIEKTLQKDEIRLGEFSAERHPKEGAHSSPLHLVDKSPSSTSTDRRQLNRSGVRRNLDIEDSGQRSGGSRDKKSPSQADGDNKSVSSPFSRTGNFSNNPRSLLPPPPPPFRMVADSPLVLGSFEDDNRSKPNNRHRRIGDYTMGGAQGSPWRGVPNWSSTVPNGYNPFHHGPPQVFHPVMQQFPAPQIFGLRPPPMELNQSGVPYHVPDGDRFSGHGCPHGWQHTVEDPTHGWDASNAVFGDESHIYGRPSWDQNSRNLTGGRVWETNSGDMWNGHNSGSSTELPSAPDIVDYSTRGRADDVWSGQSSLKAQNDEKHLSAQVESIHVEQSNEANEKNAFETPKTIPKEMPNLPRKEDACLSHLYLSMLDISPDLTQPELYNQYTNLVGMDQNTISDEDHFKFLLMEEAMDATANLLNKSSRSSLFPTLNHSVLQDNSVTSVCMVVLNAYRKMMVKNLCEALSVPKVLLIVNLGFQSRLSAFNTPIYGLAKFKLVTSEFKVNLQKAMSLYKKTREVVRAINGDNVPIFNVENLVSAVALDQEGARSNDKPGDVVECDQQETVVASALNKMKTEMSPEITTLKIDAPVLGDDQEKLEAAIAVLKKVKVEVDLVSQQQGTLNSVVEDKSSSPENVERSDARSLGKVEEVNEASNSKGNCSIANDVNCGLSLFSEVSKEAVMPELVESESVNLSWIHQSPESTH</sequence>
<comment type="caution">
    <text evidence="1">The sequence shown here is derived from an EMBL/GenBank/DDBJ whole genome shotgun (WGS) entry which is preliminary data.</text>
</comment>
<gene>
    <name evidence="1" type="ORF">RHMOL_Rhmol02G0303600</name>
</gene>
<protein>
    <submittedName>
        <fullName evidence="1">Uncharacterized protein</fullName>
    </submittedName>
</protein>